<protein>
    <recommendedName>
        <fullName evidence="6">TonB C-terminal domain-containing protein</fullName>
    </recommendedName>
</protein>
<evidence type="ECO:0000313" key="8">
    <source>
        <dbReference type="Proteomes" id="UP000030907"/>
    </source>
</evidence>
<reference evidence="7 8" key="1">
    <citation type="journal article" date="2015" name="Int. J. Syst. Evol. Microbiol.">
        <title>Description of Sphingopyxis fribergensis sp. nov. - a soil bacterium with the ability to degrade styrene and phenylacetic acid.</title>
        <authorList>
            <person name="Oelschlagel M."/>
            <person name="Ruckert C."/>
            <person name="Kalinowski J."/>
            <person name="Schmidt G."/>
            <person name="Schlomann M."/>
            <person name="Tischler D."/>
        </authorList>
    </citation>
    <scope>NUCLEOTIDE SEQUENCE [LARGE SCALE GENOMIC DNA]</scope>
    <source>
        <strain evidence="7 8">Kp5.2</strain>
    </source>
</reference>
<feature type="signal peptide" evidence="5">
    <location>
        <begin position="1"/>
        <end position="20"/>
    </location>
</feature>
<dbReference type="STRING" id="1515612.SKP52_02450"/>
<keyword evidence="5" id="KW-0732">Signal</keyword>
<dbReference type="Proteomes" id="UP000030907">
    <property type="component" value="Chromosome"/>
</dbReference>
<evidence type="ECO:0000256" key="1">
    <source>
        <dbReference type="ARBA" id="ARBA00004167"/>
    </source>
</evidence>
<sequence>MRRGIVALVTALGISTPAQASWEVIRGDGACAISAQWDDDGGTRATLVEMADGAVALGLQNSNWSIKEGEIYPLTVAFDRDLYSVKATGFSDSEGRGFRFSAGRDLAVAFGAASSLIILRDGGNPTTVLAVKLIGSRAAIERMKPCMATVRREKAREQAAADALQRKRDIVPADPFFEPEAAIPIGNAGRWATNDDYPAAAMRERREGDAQFKVTVDRLGAPTDCEIISSSGHADLDAATCSLVLRRSRFNTAPDTQGSRFYRNRIRWRVPVYDSAPPAEAK</sequence>
<dbReference type="NCBIfam" id="TIGR01352">
    <property type="entry name" value="tonB_Cterm"/>
    <property type="match status" value="1"/>
</dbReference>
<evidence type="ECO:0000256" key="3">
    <source>
        <dbReference type="ARBA" id="ARBA00022989"/>
    </source>
</evidence>
<organism evidence="7 8">
    <name type="scientific">Sphingopyxis fribergensis</name>
    <dbReference type="NCBI Taxonomy" id="1515612"/>
    <lineage>
        <taxon>Bacteria</taxon>
        <taxon>Pseudomonadati</taxon>
        <taxon>Pseudomonadota</taxon>
        <taxon>Alphaproteobacteria</taxon>
        <taxon>Sphingomonadales</taxon>
        <taxon>Sphingomonadaceae</taxon>
        <taxon>Sphingopyxis</taxon>
    </lineage>
</organism>
<evidence type="ECO:0000256" key="5">
    <source>
        <dbReference type="SAM" id="SignalP"/>
    </source>
</evidence>
<dbReference type="GO" id="GO:0016020">
    <property type="term" value="C:membrane"/>
    <property type="evidence" value="ECO:0007669"/>
    <property type="project" value="UniProtKB-SubCell"/>
</dbReference>
<dbReference type="AlphaFoldDB" id="A0A0A7PBQ4"/>
<keyword evidence="3" id="KW-1133">Transmembrane helix</keyword>
<evidence type="ECO:0000256" key="4">
    <source>
        <dbReference type="ARBA" id="ARBA00023136"/>
    </source>
</evidence>
<name>A0A0A7PBQ4_9SPHN</name>
<dbReference type="KEGG" id="sphk:SKP52_02450"/>
<evidence type="ECO:0000259" key="6">
    <source>
        <dbReference type="PROSITE" id="PS52015"/>
    </source>
</evidence>
<keyword evidence="4" id="KW-0472">Membrane</keyword>
<dbReference type="HOGENOM" id="CLU_986617_0_0_5"/>
<comment type="subcellular location">
    <subcellularLocation>
        <location evidence="1">Membrane</location>
        <topology evidence="1">Single-pass membrane protein</topology>
    </subcellularLocation>
</comment>
<proteinExistence type="predicted"/>
<evidence type="ECO:0000313" key="7">
    <source>
        <dbReference type="EMBL" id="AJA07425.1"/>
    </source>
</evidence>
<dbReference type="PROSITE" id="PS52015">
    <property type="entry name" value="TONB_CTD"/>
    <property type="match status" value="1"/>
</dbReference>
<feature type="chain" id="PRO_5002043772" description="TonB C-terminal domain-containing protein" evidence="5">
    <location>
        <begin position="21"/>
        <end position="282"/>
    </location>
</feature>
<feature type="domain" description="TonB C-terminal" evidence="6">
    <location>
        <begin position="182"/>
        <end position="277"/>
    </location>
</feature>
<dbReference type="Gene3D" id="3.30.1150.10">
    <property type="match status" value="1"/>
</dbReference>
<dbReference type="InterPro" id="IPR037682">
    <property type="entry name" value="TonB_C"/>
</dbReference>
<dbReference type="EMBL" id="CP009122">
    <property type="protein sequence ID" value="AJA07425.1"/>
    <property type="molecule type" value="Genomic_DNA"/>
</dbReference>
<dbReference type="Pfam" id="PF03544">
    <property type="entry name" value="TonB_C"/>
    <property type="match status" value="1"/>
</dbReference>
<evidence type="ECO:0000256" key="2">
    <source>
        <dbReference type="ARBA" id="ARBA00022692"/>
    </source>
</evidence>
<dbReference type="SUPFAM" id="SSF74653">
    <property type="entry name" value="TolA/TonB C-terminal domain"/>
    <property type="match status" value="1"/>
</dbReference>
<keyword evidence="2" id="KW-0812">Transmembrane</keyword>
<dbReference type="GO" id="GO:0055085">
    <property type="term" value="P:transmembrane transport"/>
    <property type="evidence" value="ECO:0007669"/>
    <property type="project" value="InterPro"/>
</dbReference>
<keyword evidence="8" id="KW-1185">Reference proteome</keyword>
<dbReference type="InterPro" id="IPR006260">
    <property type="entry name" value="TonB/TolA_C"/>
</dbReference>
<gene>
    <name evidence="7" type="ORF">SKP52_02450</name>
</gene>
<accession>A0A0A7PBQ4</accession>